<dbReference type="CDD" id="cd10443">
    <property type="entry name" value="GIY-YIG_HE_Tlr8p_PBC-V_like"/>
    <property type="match status" value="1"/>
</dbReference>
<comment type="caution">
    <text evidence="2">The sequence shown here is derived from an EMBL/GenBank/DDBJ whole genome shotgun (WGS) entry which is preliminary data.</text>
</comment>
<keyword evidence="3" id="KW-1185">Reference proteome</keyword>
<dbReference type="Pfam" id="PF01541">
    <property type="entry name" value="GIY-YIG"/>
    <property type="match status" value="1"/>
</dbReference>
<sequence>MKRYLSHYEAFDNPRVAFRIFSQRLKNAEAKREVTDEYLEDAVRLSVSDFKRKYGTRKSYVVVNNNKICINDVFTRYKKPTVSYGNFRARLRTYVSRLKQFGFTHDERIFMWAATTESKEWSRIIGAGKAQPFRYTGKHFTDFSNRYFCSLYCFLLFTDLHERFKLVRSRLKQKWPIDRALLEAKKRQHRSTGFVYCITCSPTGKKYIGITSGSVARRFDEHVKEASRNSSRPLARAIAEFGVQSFTAKALHSNVPIDSLGDLEKQYIASLNTLYPSGLNANRGGQVSHTAGRSVEIDGVAYESYKQASEVISESSDGVVPPYIVESRLRAGEVELSELRKPCRRMSRHIEAGSALFRRYKGLLRRNVLCARWTNYDLFKKDVLAFTSFDYIKVNRLILIRKKSFKKFSKQNFEWVTKAEATIKRCGKKTVVYGVEYGSVEAVSRFFGVPASTLRYIVKKRSVSIEAAVSMILDKCVR</sequence>
<dbReference type="SUPFAM" id="SSF82771">
    <property type="entry name" value="GIY-YIG endonuclease"/>
    <property type="match status" value="1"/>
</dbReference>
<feature type="domain" description="GIY-YIG" evidence="1">
    <location>
        <begin position="191"/>
        <end position="281"/>
    </location>
</feature>
<dbReference type="Gene3D" id="3.40.1440.10">
    <property type="entry name" value="GIY-YIG endonuclease"/>
    <property type="match status" value="1"/>
</dbReference>
<dbReference type="SMART" id="SM00465">
    <property type="entry name" value="GIYc"/>
    <property type="match status" value="1"/>
</dbReference>
<evidence type="ECO:0000313" key="3">
    <source>
        <dbReference type="Proteomes" id="UP000470213"/>
    </source>
</evidence>
<gene>
    <name evidence="2" type="ORF">GTH32_18095</name>
</gene>
<reference evidence="2 3" key="1">
    <citation type="submission" date="2020-01" db="EMBL/GenBank/DDBJ databases">
        <authorList>
            <person name="Chen J."/>
            <person name="Zhu S."/>
            <person name="Yang J."/>
        </authorList>
    </citation>
    <scope>NUCLEOTIDE SEQUENCE [LARGE SCALE GENOMIC DNA]</scope>
    <source>
        <strain evidence="2 3">345S023</strain>
    </source>
</reference>
<dbReference type="PROSITE" id="PS50164">
    <property type="entry name" value="GIY_YIG"/>
    <property type="match status" value="1"/>
</dbReference>
<dbReference type="AlphaFoldDB" id="A0A7X5LPC0"/>
<organism evidence="2 3">
    <name type="scientific">Alteromonas profundi</name>
    <dbReference type="NCBI Taxonomy" id="2696062"/>
    <lineage>
        <taxon>Bacteria</taxon>
        <taxon>Pseudomonadati</taxon>
        <taxon>Pseudomonadota</taxon>
        <taxon>Gammaproteobacteria</taxon>
        <taxon>Alteromonadales</taxon>
        <taxon>Alteromonadaceae</taxon>
        <taxon>Alteromonas/Salinimonas group</taxon>
        <taxon>Alteromonas</taxon>
    </lineage>
</organism>
<name>A0A7X5LPC0_9ALTE</name>
<evidence type="ECO:0000313" key="2">
    <source>
        <dbReference type="EMBL" id="NDV93083.1"/>
    </source>
</evidence>
<protein>
    <recommendedName>
        <fullName evidence="1">GIY-YIG domain-containing protein</fullName>
    </recommendedName>
</protein>
<dbReference type="InterPro" id="IPR035901">
    <property type="entry name" value="GIY-YIG_endonuc_sf"/>
</dbReference>
<dbReference type="Proteomes" id="UP000470213">
    <property type="component" value="Unassembled WGS sequence"/>
</dbReference>
<evidence type="ECO:0000259" key="1">
    <source>
        <dbReference type="PROSITE" id="PS50164"/>
    </source>
</evidence>
<proteinExistence type="predicted"/>
<dbReference type="RefSeq" id="WP_163088419.1">
    <property type="nucleotide sequence ID" value="NZ_JAAAWN010000038.1"/>
</dbReference>
<accession>A0A7X5LPC0</accession>
<dbReference type="InterPro" id="IPR000305">
    <property type="entry name" value="GIY-YIG_endonuc"/>
</dbReference>
<dbReference type="EMBL" id="JAAAWN010000038">
    <property type="protein sequence ID" value="NDV93083.1"/>
    <property type="molecule type" value="Genomic_DNA"/>
</dbReference>